<protein>
    <submittedName>
        <fullName evidence="1">Uncharacterized protein</fullName>
    </submittedName>
</protein>
<sequence length="1091" mass="120109">MYQARVLGACMHIDGFAVVKIDEEKGEVMETFIKQIGSSRQCFSSISVEISGGKIFALHIAVADAAFLVLETERTFTTPSNPVNGDLDWFTLVRVLTMYGENKRCTSTLGSCKKSFWAGFHHCSTLLPLWPLPMHRSGFWRSVRPEQPEDNISRVDEIVVALHLSSRALGDDAEASVNFLKAPHAFSHLNTATFEFQVLVGGHVNSCTNCSISCKLDSGPESDCGASKISYQGLQDGNHTFEVCINGSQRVGCATYNWTVDTIPPTAYITASKLFTNALNVSVNVSFTEPCTGGGFGCSSVNACNLLVYGAGQVIPSSLTVLEPNLKYNLLVDLSPSVLYGRVILVMDKNFCTDTAGNRFTRAANSSFFVHFDRRTVFVDLRIHIPEKLLQLNNEIRTVKATNNDDNLKFYMYFSEPILNSSAELLNSLNTSQGVLLPISGENLGNRRFGFQVANLSSIAVVTIGLLSNSIISRPGTSVSPIAPVTFLYDSQRPAVRLSTSSNTRTKEHSIPISIKFGKPVFGFNSSFLSISGGHLQGFHEISRSKYIAEIKADDDILSVSIPQNVIGDVAGNKNLASNILQVRHYSVPTISSVISAFATACFLATSLAAGLLTLSTASLLSAAAFSRPSCLLTAEPTRNIFRTACHIQVFAMSRWLAVTLPVEYYELARNLQWSIPYFSLPWETGYIQPIMVKSNSSSGAHSYLSKTHDVSLSMQLKGKSVNKSSPVYGLPLSPMEYLQFFESQSFKPEAEHILDPQHSNGWRDFDRSMFWLAVIGGSMILLHAILLFILKLRKGNTEKQRDYGALTLPRFEIFLAFLALPCICVASASLVRGGTTSGIIVGILLLGVVGFLLLALFLILSIGITFGKLLQYKELFFLVLKKPFIKKKVQLVEIISISCQVGIFATCFILLEKELSTGEETKVGIFMIALFLIGFVAQMVNEWYALYRQILRLDPSEKYFLTGLKTASIGFLLFFISKRLSQDLESKLPAKRRSDGETGGEAGSSVDRNKSSGSPGTPDKPWQKQLRELARASFTKERSGSRNDPSTSRTKWSGFWTNKRSGSSSQKTSSDSKSKTKWLYEDLEEIFASK</sequence>
<comment type="caution">
    <text evidence="1">The sequence shown here is derived from an EMBL/GenBank/DDBJ whole genome shotgun (WGS) entry which is preliminary data.</text>
</comment>
<reference evidence="1 2" key="1">
    <citation type="journal article" date="2024" name="Plant Biotechnol. J.">
        <title>Genome and CRISPR/Cas9 system of a widespread forest tree (Populus alba) in the world.</title>
        <authorList>
            <person name="Liu Y.J."/>
            <person name="Jiang P.F."/>
            <person name="Han X.M."/>
            <person name="Li X.Y."/>
            <person name="Wang H.M."/>
            <person name="Wang Y.J."/>
            <person name="Wang X.X."/>
            <person name="Zeng Q.Y."/>
        </authorList>
    </citation>
    <scope>NUCLEOTIDE SEQUENCE [LARGE SCALE GENOMIC DNA]</scope>
    <source>
        <strain evidence="2">cv. PAL-ZL1</strain>
    </source>
</reference>
<proteinExistence type="predicted"/>
<gene>
    <name evidence="1" type="ORF">D5086_028367</name>
</gene>
<name>A0ACC4AXZ6_POPAL</name>
<dbReference type="EMBL" id="RCHU02000015">
    <property type="protein sequence ID" value="KAL3571118.1"/>
    <property type="molecule type" value="Genomic_DNA"/>
</dbReference>
<keyword evidence="2" id="KW-1185">Reference proteome</keyword>
<accession>A0ACC4AXZ6</accession>
<evidence type="ECO:0000313" key="2">
    <source>
        <dbReference type="Proteomes" id="UP000309997"/>
    </source>
</evidence>
<dbReference type="Proteomes" id="UP000309997">
    <property type="component" value="Unassembled WGS sequence"/>
</dbReference>
<evidence type="ECO:0000313" key="1">
    <source>
        <dbReference type="EMBL" id="KAL3571118.1"/>
    </source>
</evidence>
<organism evidence="1 2">
    <name type="scientific">Populus alba</name>
    <name type="common">White poplar</name>
    <dbReference type="NCBI Taxonomy" id="43335"/>
    <lineage>
        <taxon>Eukaryota</taxon>
        <taxon>Viridiplantae</taxon>
        <taxon>Streptophyta</taxon>
        <taxon>Embryophyta</taxon>
        <taxon>Tracheophyta</taxon>
        <taxon>Spermatophyta</taxon>
        <taxon>Magnoliopsida</taxon>
        <taxon>eudicotyledons</taxon>
        <taxon>Gunneridae</taxon>
        <taxon>Pentapetalae</taxon>
        <taxon>rosids</taxon>
        <taxon>fabids</taxon>
        <taxon>Malpighiales</taxon>
        <taxon>Salicaceae</taxon>
        <taxon>Saliceae</taxon>
        <taxon>Populus</taxon>
    </lineage>
</organism>